<proteinExistence type="predicted"/>
<protein>
    <submittedName>
        <fullName evidence="2">Uncharacterized protein</fullName>
    </submittedName>
</protein>
<organism evidence="2">
    <name type="scientific">Hyperionvirus sp</name>
    <dbReference type="NCBI Taxonomy" id="2487770"/>
    <lineage>
        <taxon>Viruses</taxon>
        <taxon>Varidnaviria</taxon>
        <taxon>Bamfordvirae</taxon>
        <taxon>Nucleocytoviricota</taxon>
        <taxon>Megaviricetes</taxon>
        <taxon>Imitervirales</taxon>
        <taxon>Mimiviridae</taxon>
        <taxon>Klosneuvirinae</taxon>
    </lineage>
</organism>
<feature type="region of interest" description="Disordered" evidence="1">
    <location>
        <begin position="215"/>
        <end position="252"/>
    </location>
</feature>
<name>A0A3G5AA21_9VIRU</name>
<dbReference type="InterPro" id="IPR027417">
    <property type="entry name" value="P-loop_NTPase"/>
</dbReference>
<dbReference type="EMBL" id="MK072399">
    <property type="protein sequence ID" value="AYV84098.1"/>
    <property type="molecule type" value="Genomic_DNA"/>
</dbReference>
<sequence>MNIVEAYIKYSSQLVILISGVSGTGISHLAKSLAKDTKLPALSYAKYCKPNYDKKVTLPDDTEVINWDTDEIIEWDRFNRDIKEHKNTGVIAFAPAFPLNRLDPDLVVAAHLHIKLSKDNLYARRKKYIEAHVEECGPLPANDQLIFNRLTYPYYKQSQENSVITKYLNANEFSNDPEDVYDQKLAEEAFKYLMLTIQKWLDSNQSTILKTTKGIGRSKKASTSKCDDDSPISDSDEEDDELEDEGYSILYK</sequence>
<evidence type="ECO:0000313" key="2">
    <source>
        <dbReference type="EMBL" id="AYV84098.1"/>
    </source>
</evidence>
<dbReference type="Gene3D" id="3.40.50.300">
    <property type="entry name" value="P-loop containing nucleotide triphosphate hydrolases"/>
    <property type="match status" value="1"/>
</dbReference>
<evidence type="ECO:0000256" key="1">
    <source>
        <dbReference type="SAM" id="MobiDB-lite"/>
    </source>
</evidence>
<reference evidence="2" key="1">
    <citation type="submission" date="2018-10" db="EMBL/GenBank/DDBJ databases">
        <title>Hidden diversity of soil giant viruses.</title>
        <authorList>
            <person name="Schulz F."/>
            <person name="Alteio L."/>
            <person name="Goudeau D."/>
            <person name="Ryan E.M."/>
            <person name="Malmstrom R.R."/>
            <person name="Blanchard J."/>
            <person name="Woyke T."/>
        </authorList>
    </citation>
    <scope>NUCLEOTIDE SEQUENCE</scope>
    <source>
        <strain evidence="2">HYV1</strain>
    </source>
</reference>
<accession>A0A3G5AA21</accession>
<feature type="compositionally biased region" description="Acidic residues" evidence="1">
    <location>
        <begin position="229"/>
        <end position="246"/>
    </location>
</feature>
<gene>
    <name evidence="2" type="ORF">Hyperionvirus17_18</name>
</gene>
<dbReference type="SUPFAM" id="SSF52540">
    <property type="entry name" value="P-loop containing nucleoside triphosphate hydrolases"/>
    <property type="match status" value="1"/>
</dbReference>